<evidence type="ECO:0000313" key="3">
    <source>
        <dbReference type="EMBL" id="GAA3021744.1"/>
    </source>
</evidence>
<comment type="caution">
    <text evidence="3">The sequence shown here is derived from an EMBL/GenBank/DDBJ whole genome shotgun (WGS) entry which is preliminary data.</text>
</comment>
<dbReference type="PROSITE" id="PS51662">
    <property type="entry name" value="BP_PHYTASE"/>
    <property type="match status" value="1"/>
</dbReference>
<gene>
    <name evidence="3" type="ORF">GCM10017559_53310</name>
</gene>
<feature type="domain" description="BPP" evidence="2">
    <location>
        <begin position="22"/>
        <end position="412"/>
    </location>
</feature>
<organism evidence="3 4">
    <name type="scientific">Streptosporangium longisporum</name>
    <dbReference type="NCBI Taxonomy" id="46187"/>
    <lineage>
        <taxon>Bacteria</taxon>
        <taxon>Bacillati</taxon>
        <taxon>Actinomycetota</taxon>
        <taxon>Actinomycetes</taxon>
        <taxon>Streptosporangiales</taxon>
        <taxon>Streptosporangiaceae</taxon>
        <taxon>Streptosporangium</taxon>
    </lineage>
</organism>
<dbReference type="RefSeq" id="WP_344899991.1">
    <property type="nucleotide sequence ID" value="NZ_BAAAWD010000014.1"/>
</dbReference>
<accession>A0ABN3Y765</accession>
<evidence type="ECO:0000313" key="4">
    <source>
        <dbReference type="Proteomes" id="UP001499930"/>
    </source>
</evidence>
<dbReference type="InterPro" id="IPR011042">
    <property type="entry name" value="6-blade_b-propeller_TolB-like"/>
</dbReference>
<dbReference type="Gene3D" id="2.120.10.30">
    <property type="entry name" value="TolB, C-terminal domain"/>
    <property type="match status" value="1"/>
</dbReference>
<evidence type="ECO:0000259" key="2">
    <source>
        <dbReference type="PROSITE" id="PS51662"/>
    </source>
</evidence>
<feature type="signal peptide" evidence="1">
    <location>
        <begin position="1"/>
        <end position="26"/>
    </location>
</feature>
<protein>
    <submittedName>
        <fullName evidence="3">Phytase</fullName>
    </submittedName>
</protein>
<dbReference type="InterPro" id="IPR003431">
    <property type="entry name" value="B-propeller_Phytase"/>
</dbReference>
<feature type="chain" id="PRO_5045901123" evidence="1">
    <location>
        <begin position="27"/>
        <end position="425"/>
    </location>
</feature>
<dbReference type="EMBL" id="BAAAWD010000014">
    <property type="protein sequence ID" value="GAA3021744.1"/>
    <property type="molecule type" value="Genomic_DNA"/>
</dbReference>
<sequence length="425" mass="45394">MRPLSRISLASLAFSLVGVLALPASGQVVPVVNPELETPALFDDAAGGNANGDDPAIWLHPSDSDESVVITTAKEGGLYVYDLDGAQIQHVAAPAAPGPDDEAGRFNNVDVTYGFGGRDLAVVSDRGRDHVRLYSIGHDGHLTDVTDPAAPFVFNTTQEQVNDAETAYGLTTWKDSSGTYALVSRRHKTSIALVKLLAKPGGKVGYQVVRTLTLPASFTLPNGQSWAPCMEPDELAQVEGMVVDQQADVLYAAQEDVGIWRMRADLTGTPVLMDKVRGYGVPGTYDPETEECTPGADPGYGGTRLTADAEGLTIYYRDDRKGYLMASSQGDNTFAVYRKEGSNAFLGRFAVGPHDGVDGVEHSDGSTVLNVPLGDFDEGLFIAHDGANTPAVPDRENTNFKFVGWGDIADELDLDVDTDGWNPRD</sequence>
<name>A0ABN3Y765_9ACTN</name>
<reference evidence="3 4" key="1">
    <citation type="journal article" date="2019" name="Int. J. Syst. Evol. Microbiol.">
        <title>The Global Catalogue of Microorganisms (GCM) 10K type strain sequencing project: providing services to taxonomists for standard genome sequencing and annotation.</title>
        <authorList>
            <consortium name="The Broad Institute Genomics Platform"/>
            <consortium name="The Broad Institute Genome Sequencing Center for Infectious Disease"/>
            <person name="Wu L."/>
            <person name="Ma J."/>
        </authorList>
    </citation>
    <scope>NUCLEOTIDE SEQUENCE [LARGE SCALE GENOMIC DNA]</scope>
    <source>
        <strain evidence="3 4">JCM 3106</strain>
    </source>
</reference>
<dbReference type="Proteomes" id="UP001499930">
    <property type="component" value="Unassembled WGS sequence"/>
</dbReference>
<proteinExistence type="predicted"/>
<evidence type="ECO:0000256" key="1">
    <source>
        <dbReference type="SAM" id="SignalP"/>
    </source>
</evidence>
<keyword evidence="1" id="KW-0732">Signal</keyword>
<dbReference type="Pfam" id="PF02333">
    <property type="entry name" value="Phytase"/>
    <property type="match status" value="2"/>
</dbReference>
<dbReference type="SUPFAM" id="SSF50956">
    <property type="entry name" value="Thermostable phytase (3-phytase)"/>
    <property type="match status" value="1"/>
</dbReference>
<keyword evidence="4" id="KW-1185">Reference proteome</keyword>